<keyword evidence="5 6" id="KW-0472">Membrane</keyword>
<keyword evidence="8" id="KW-1185">Reference proteome</keyword>
<dbReference type="PANTHER" id="PTHR30482:SF10">
    <property type="entry name" value="HIGH-AFFINITY BRANCHED-CHAIN AMINO ACID TRANSPORT PROTEIN BRAE"/>
    <property type="match status" value="1"/>
</dbReference>
<dbReference type="InterPro" id="IPR001851">
    <property type="entry name" value="ABC_transp_permease"/>
</dbReference>
<feature type="transmembrane region" description="Helical" evidence="6">
    <location>
        <begin position="273"/>
        <end position="291"/>
    </location>
</feature>
<reference evidence="8" key="1">
    <citation type="submission" date="2018-02" db="EMBL/GenBank/DDBJ databases">
        <title>Genome sequence of Desulfocucumis palustris strain NAW-5.</title>
        <authorList>
            <person name="Watanabe M."/>
            <person name="Kojima H."/>
            <person name="Fukui M."/>
        </authorList>
    </citation>
    <scope>NUCLEOTIDE SEQUENCE [LARGE SCALE GENOMIC DNA]</scope>
    <source>
        <strain evidence="8">NAW-5</strain>
    </source>
</reference>
<dbReference type="AlphaFoldDB" id="A0A2L2XH17"/>
<feature type="transmembrane region" description="Helical" evidence="6">
    <location>
        <begin position="7"/>
        <end position="32"/>
    </location>
</feature>
<evidence type="ECO:0000313" key="8">
    <source>
        <dbReference type="Proteomes" id="UP000239549"/>
    </source>
</evidence>
<dbReference type="CDD" id="cd06581">
    <property type="entry name" value="TM_PBP1_LivM_like"/>
    <property type="match status" value="1"/>
</dbReference>
<name>A0A2L2XH17_9FIRM</name>
<dbReference type="Pfam" id="PF02653">
    <property type="entry name" value="BPD_transp_2"/>
    <property type="match status" value="1"/>
</dbReference>
<feature type="transmembrane region" description="Helical" evidence="6">
    <location>
        <begin position="239"/>
        <end position="261"/>
    </location>
</feature>
<dbReference type="Proteomes" id="UP000239549">
    <property type="component" value="Unassembled WGS sequence"/>
</dbReference>
<accession>A0A2L2XH17</accession>
<comment type="caution">
    <text evidence="7">The sequence shown here is derived from an EMBL/GenBank/DDBJ whole genome shotgun (WGS) entry which is preliminary data.</text>
</comment>
<evidence type="ECO:0000256" key="3">
    <source>
        <dbReference type="ARBA" id="ARBA00022692"/>
    </source>
</evidence>
<keyword evidence="2" id="KW-1003">Cell membrane</keyword>
<dbReference type="RefSeq" id="WP_104373350.1">
    <property type="nucleotide sequence ID" value="NZ_BFAV01000157.1"/>
</dbReference>
<gene>
    <name evidence="7" type="ORF">DCCM_4407</name>
</gene>
<sequence>MTKNNKALVGLLLAGIAMLMLPLVISSFWLRIVTGAIMWVGLAQSWNMLAGYMGYVSFGHGAFFGIGAYVTAILMAKGLPFIGALVLAALVTALFAAIIGQPTLRLQGAYFAIATWAFAEGIRQLVLVLPFTGGANGMRMEAFLNENFFYYSMLLVSAAAVAVTYFLFQKAVFGLRVRAIREEETASQALGLNTTAIKVKVFALSALFPGILGGVYAYWITYIHPESVLTPLIADQMVVMALLGGLGTIAGPIVGAMVLFLGNRILWVMFGDTSFYLVLLGLAIAIVILFLPDGIVSLFTRKKKTGEGISKENVRNITG</sequence>
<evidence type="ECO:0000256" key="2">
    <source>
        <dbReference type="ARBA" id="ARBA00022475"/>
    </source>
</evidence>
<keyword evidence="4 6" id="KW-1133">Transmembrane helix</keyword>
<dbReference type="OrthoDB" id="9789927at2"/>
<keyword evidence="3 6" id="KW-0812">Transmembrane</keyword>
<evidence type="ECO:0000256" key="6">
    <source>
        <dbReference type="SAM" id="Phobius"/>
    </source>
</evidence>
<dbReference type="GO" id="GO:0005886">
    <property type="term" value="C:plasma membrane"/>
    <property type="evidence" value="ECO:0007669"/>
    <property type="project" value="UniProtKB-SubCell"/>
</dbReference>
<dbReference type="GO" id="GO:0015658">
    <property type="term" value="F:branched-chain amino acid transmembrane transporter activity"/>
    <property type="evidence" value="ECO:0007669"/>
    <property type="project" value="InterPro"/>
</dbReference>
<evidence type="ECO:0000256" key="1">
    <source>
        <dbReference type="ARBA" id="ARBA00004651"/>
    </source>
</evidence>
<dbReference type="InterPro" id="IPR043428">
    <property type="entry name" value="LivM-like"/>
</dbReference>
<feature type="transmembrane region" description="Helical" evidence="6">
    <location>
        <begin position="52"/>
        <end position="74"/>
    </location>
</feature>
<evidence type="ECO:0000313" key="7">
    <source>
        <dbReference type="EMBL" id="GBF35284.1"/>
    </source>
</evidence>
<feature type="transmembrane region" description="Helical" evidence="6">
    <location>
        <begin position="201"/>
        <end position="219"/>
    </location>
</feature>
<dbReference type="EMBL" id="BFAV01000157">
    <property type="protein sequence ID" value="GBF35284.1"/>
    <property type="molecule type" value="Genomic_DNA"/>
</dbReference>
<comment type="subcellular location">
    <subcellularLocation>
        <location evidence="1">Cell membrane</location>
        <topology evidence="1">Multi-pass membrane protein</topology>
    </subcellularLocation>
</comment>
<evidence type="ECO:0000256" key="5">
    <source>
        <dbReference type="ARBA" id="ARBA00023136"/>
    </source>
</evidence>
<dbReference type="PANTHER" id="PTHR30482">
    <property type="entry name" value="HIGH-AFFINITY BRANCHED-CHAIN AMINO ACID TRANSPORT SYSTEM PERMEASE"/>
    <property type="match status" value="1"/>
</dbReference>
<organism evidence="7 8">
    <name type="scientific">Desulfocucumis palustris</name>
    <dbReference type="NCBI Taxonomy" id="1898651"/>
    <lineage>
        <taxon>Bacteria</taxon>
        <taxon>Bacillati</taxon>
        <taxon>Bacillota</taxon>
        <taxon>Clostridia</taxon>
        <taxon>Eubacteriales</taxon>
        <taxon>Desulfocucumaceae</taxon>
        <taxon>Desulfocucumis</taxon>
    </lineage>
</organism>
<protein>
    <submittedName>
        <fullName evidence="7">Branched-chain amino acid transport system permease protein LivM</fullName>
    </submittedName>
</protein>
<feature type="transmembrane region" description="Helical" evidence="6">
    <location>
        <begin position="148"/>
        <end position="168"/>
    </location>
</feature>
<feature type="transmembrane region" description="Helical" evidence="6">
    <location>
        <begin position="81"/>
        <end position="100"/>
    </location>
</feature>
<evidence type="ECO:0000256" key="4">
    <source>
        <dbReference type="ARBA" id="ARBA00022989"/>
    </source>
</evidence>
<proteinExistence type="predicted"/>